<evidence type="ECO:0000256" key="2">
    <source>
        <dbReference type="ARBA" id="ARBA00008445"/>
    </source>
</evidence>
<sequence>MQLFFLKLSIVFLKIPAAIISLILIALILLRVPEKSAGLASFANTTNLFGSPGQTERALDNVMTVGIILYLAICFILDIIINSN</sequence>
<comment type="subcellular location">
    <subcellularLocation>
        <location evidence="1">Membrane</location>
        <topology evidence="1">Multi-pass membrane protein</topology>
    </subcellularLocation>
</comment>
<dbReference type="Pfam" id="PF03840">
    <property type="entry name" value="SecG"/>
    <property type="match status" value="1"/>
</dbReference>
<comment type="function">
    <text evidence="11">Involved in protein export. Participates in an early event of protein translocation across the chloroplast thylakoid membrane.</text>
</comment>
<dbReference type="NCBIfam" id="TIGR00810">
    <property type="entry name" value="secG"/>
    <property type="match status" value="1"/>
</dbReference>
<comment type="similarity">
    <text evidence="2">Belongs to the SecG family.</text>
</comment>
<evidence type="ECO:0000256" key="1">
    <source>
        <dbReference type="ARBA" id="ARBA00004141"/>
    </source>
</evidence>
<dbReference type="InterPro" id="IPR004692">
    <property type="entry name" value="SecG"/>
</dbReference>
<evidence type="ECO:0000256" key="7">
    <source>
        <dbReference type="ARBA" id="ARBA00022927"/>
    </source>
</evidence>
<feature type="transmembrane region" description="Helical" evidence="12">
    <location>
        <begin position="12"/>
        <end position="32"/>
    </location>
</feature>
<keyword evidence="6 12" id="KW-0812">Transmembrane</keyword>
<keyword evidence="13" id="KW-0150">Chloroplast</keyword>
<keyword evidence="9" id="KW-0811">Translocation</keyword>
<dbReference type="RefSeq" id="YP_010133654.1">
    <property type="nucleotide sequence ID" value="NC_056787.1"/>
</dbReference>
<dbReference type="GO" id="GO:0016020">
    <property type="term" value="C:membrane"/>
    <property type="evidence" value="ECO:0007669"/>
    <property type="project" value="UniProtKB-SubCell"/>
</dbReference>
<evidence type="ECO:0000256" key="8">
    <source>
        <dbReference type="ARBA" id="ARBA00022989"/>
    </source>
</evidence>
<keyword evidence="13" id="KW-0934">Plastid</keyword>
<dbReference type="AlphaFoldDB" id="A0A8F0WG52"/>
<keyword evidence="5" id="KW-0813">Transport</keyword>
<evidence type="ECO:0000256" key="12">
    <source>
        <dbReference type="SAM" id="Phobius"/>
    </source>
</evidence>
<accession>A0A8F0WG52</accession>
<keyword evidence="10 12" id="KW-0472">Membrane</keyword>
<evidence type="ECO:0000313" key="13">
    <source>
        <dbReference type="EMBL" id="QWM93144.1"/>
    </source>
</evidence>
<evidence type="ECO:0000256" key="11">
    <source>
        <dbReference type="ARBA" id="ARBA00025638"/>
    </source>
</evidence>
<keyword evidence="7" id="KW-0653">Protein transport</keyword>
<evidence type="ECO:0000256" key="10">
    <source>
        <dbReference type="ARBA" id="ARBA00023136"/>
    </source>
</evidence>
<evidence type="ECO:0000256" key="9">
    <source>
        <dbReference type="ARBA" id="ARBA00023010"/>
    </source>
</evidence>
<reference evidence="13" key="1">
    <citation type="journal article" date="2021" name="Ecol Indic">
        <title>Morphological and molecular identification reveals that waters from an isolated oasis in Tamanrasset (extreme South of Algerian Sahara) are colonized by opportunistic and pollution-tolerant diatom species.</title>
        <authorList>
            <person name="Gastineau R."/>
            <person name="Hamedi C."/>
            <person name="Baba Hamed M.B."/>
            <person name="Abi-Ayad S.-M.E.-A."/>
            <person name="Bak M."/>
            <person name="Lemieux C."/>
            <person name="Turmel M."/>
            <person name="Dobosz S."/>
            <person name="Wrobel R.J."/>
            <person name="Kierzek A."/>
            <person name="Lange-Bertalot H."/>
            <person name="Witkowski A."/>
        </authorList>
    </citation>
    <scope>NUCLEOTIDE SEQUENCE</scope>
    <source>
        <strain evidence="13">SZCZR1828</strain>
    </source>
</reference>
<organism evidence="13">
    <name type="scientific">Nitzschia supralitorea</name>
    <dbReference type="NCBI Taxonomy" id="303403"/>
    <lineage>
        <taxon>Eukaryota</taxon>
        <taxon>Sar</taxon>
        <taxon>Stramenopiles</taxon>
        <taxon>Ochrophyta</taxon>
        <taxon>Bacillariophyta</taxon>
        <taxon>Bacillariophyceae</taxon>
        <taxon>Bacillariophycidae</taxon>
        <taxon>Bacillariales</taxon>
        <taxon>Bacillariaceae</taxon>
        <taxon>Nitzschia</taxon>
    </lineage>
</organism>
<geneLocation type="chloroplast" evidence="13"/>
<name>A0A8F0WG52_9STRA</name>
<dbReference type="GO" id="GO:0009306">
    <property type="term" value="P:protein secretion"/>
    <property type="evidence" value="ECO:0007669"/>
    <property type="project" value="InterPro"/>
</dbReference>
<evidence type="ECO:0000256" key="3">
    <source>
        <dbReference type="ARBA" id="ARBA00013657"/>
    </source>
</evidence>
<dbReference type="GeneID" id="67123191"/>
<feature type="transmembrane region" description="Helical" evidence="12">
    <location>
        <begin position="62"/>
        <end position="81"/>
    </location>
</feature>
<proteinExistence type="inferred from homology"/>
<protein>
    <recommendedName>
        <fullName evidence="4">Probable protein-export membrane protein SecG</fullName>
    </recommendedName>
    <alternativeName>
        <fullName evidence="3">Probable protein-export membrane protein secG</fullName>
    </alternativeName>
</protein>
<dbReference type="GO" id="GO:0015450">
    <property type="term" value="F:protein-transporting ATPase activity"/>
    <property type="evidence" value="ECO:0007669"/>
    <property type="project" value="InterPro"/>
</dbReference>
<dbReference type="EMBL" id="MT383638">
    <property type="protein sequence ID" value="QWM93144.1"/>
    <property type="molecule type" value="Genomic_DNA"/>
</dbReference>
<evidence type="ECO:0000256" key="5">
    <source>
        <dbReference type="ARBA" id="ARBA00022448"/>
    </source>
</evidence>
<evidence type="ECO:0000256" key="4">
    <source>
        <dbReference type="ARBA" id="ARBA00015435"/>
    </source>
</evidence>
<gene>
    <name evidence="13" type="primary">secG</name>
</gene>
<evidence type="ECO:0000256" key="6">
    <source>
        <dbReference type="ARBA" id="ARBA00022692"/>
    </source>
</evidence>
<keyword evidence="8 12" id="KW-1133">Transmembrane helix</keyword>